<dbReference type="AlphaFoldDB" id="A0A392RBQ7"/>
<evidence type="ECO:0000313" key="2">
    <source>
        <dbReference type="Proteomes" id="UP000265520"/>
    </source>
</evidence>
<evidence type="ECO:0000313" key="1">
    <source>
        <dbReference type="EMBL" id="MCI33220.1"/>
    </source>
</evidence>
<proteinExistence type="predicted"/>
<dbReference type="EMBL" id="LXQA010202529">
    <property type="protein sequence ID" value="MCI33220.1"/>
    <property type="molecule type" value="Genomic_DNA"/>
</dbReference>
<keyword evidence="2" id="KW-1185">Reference proteome</keyword>
<sequence>MENYDHDKACKVWQGAVELGVEGEEEEERYVERIIINESREEEARILREQKQQSFP</sequence>
<protein>
    <submittedName>
        <fullName evidence="1">Uncharacterized protein</fullName>
    </submittedName>
</protein>
<comment type="caution">
    <text evidence="1">The sequence shown here is derived from an EMBL/GenBank/DDBJ whole genome shotgun (WGS) entry which is preliminary data.</text>
</comment>
<name>A0A392RBQ7_9FABA</name>
<organism evidence="1 2">
    <name type="scientific">Trifolium medium</name>
    <dbReference type="NCBI Taxonomy" id="97028"/>
    <lineage>
        <taxon>Eukaryota</taxon>
        <taxon>Viridiplantae</taxon>
        <taxon>Streptophyta</taxon>
        <taxon>Embryophyta</taxon>
        <taxon>Tracheophyta</taxon>
        <taxon>Spermatophyta</taxon>
        <taxon>Magnoliopsida</taxon>
        <taxon>eudicotyledons</taxon>
        <taxon>Gunneridae</taxon>
        <taxon>Pentapetalae</taxon>
        <taxon>rosids</taxon>
        <taxon>fabids</taxon>
        <taxon>Fabales</taxon>
        <taxon>Fabaceae</taxon>
        <taxon>Papilionoideae</taxon>
        <taxon>50 kb inversion clade</taxon>
        <taxon>NPAAA clade</taxon>
        <taxon>Hologalegina</taxon>
        <taxon>IRL clade</taxon>
        <taxon>Trifolieae</taxon>
        <taxon>Trifolium</taxon>
    </lineage>
</organism>
<reference evidence="1 2" key="1">
    <citation type="journal article" date="2018" name="Front. Plant Sci.">
        <title>Red Clover (Trifolium pratense) and Zigzag Clover (T. medium) - A Picture of Genomic Similarities and Differences.</title>
        <authorList>
            <person name="Dluhosova J."/>
            <person name="Istvanek J."/>
            <person name="Nedelnik J."/>
            <person name="Repkova J."/>
        </authorList>
    </citation>
    <scope>NUCLEOTIDE SEQUENCE [LARGE SCALE GENOMIC DNA]</scope>
    <source>
        <strain evidence="2">cv. 10/8</strain>
        <tissue evidence="1">Leaf</tissue>
    </source>
</reference>
<accession>A0A392RBQ7</accession>
<dbReference type="Proteomes" id="UP000265520">
    <property type="component" value="Unassembled WGS sequence"/>
</dbReference>